<keyword evidence="2" id="KW-0176">Collagen</keyword>
<sequence>MFDPDEVKLPLAGGGFVKPGAAAVKGFTQEMESREKLLAVAPFDFYGPPGAPGRDGLKGEKGSPGPRGPPGPPGSFDFLLLMMADIRQDIIELQDKVFGKRKDFLLDTPLDSMTEIEFKDSGSGQDETMLGLQDELIREARAFWLSDNVNRGSVEGSDKNMRVEFVHDNVDCQPLAH</sequence>
<feature type="region of interest" description="Disordered" evidence="1">
    <location>
        <begin position="49"/>
        <end position="74"/>
    </location>
</feature>
<proteinExistence type="predicted"/>
<name>A0A556TQM9_BAGYA</name>
<dbReference type="EMBL" id="VCAZ01000011">
    <property type="protein sequence ID" value="TSK38395.1"/>
    <property type="molecule type" value="Genomic_DNA"/>
</dbReference>
<dbReference type="Gene3D" id="1.20.5.320">
    <property type="entry name" value="6-Phosphogluconate Dehydrogenase, domain 3"/>
    <property type="match status" value="1"/>
</dbReference>
<gene>
    <name evidence="2" type="ORF">Baya_2811</name>
</gene>
<dbReference type="OrthoDB" id="9946071at2759"/>
<organism evidence="2 3">
    <name type="scientific">Bagarius yarrelli</name>
    <name type="common">Goonch</name>
    <name type="synonym">Bagrus yarrelli</name>
    <dbReference type="NCBI Taxonomy" id="175774"/>
    <lineage>
        <taxon>Eukaryota</taxon>
        <taxon>Metazoa</taxon>
        <taxon>Chordata</taxon>
        <taxon>Craniata</taxon>
        <taxon>Vertebrata</taxon>
        <taxon>Euteleostomi</taxon>
        <taxon>Actinopterygii</taxon>
        <taxon>Neopterygii</taxon>
        <taxon>Teleostei</taxon>
        <taxon>Ostariophysi</taxon>
        <taxon>Siluriformes</taxon>
        <taxon>Sisoridae</taxon>
        <taxon>Sisorinae</taxon>
        <taxon>Bagarius</taxon>
    </lineage>
</organism>
<evidence type="ECO:0000256" key="1">
    <source>
        <dbReference type="SAM" id="MobiDB-lite"/>
    </source>
</evidence>
<evidence type="ECO:0000313" key="3">
    <source>
        <dbReference type="Proteomes" id="UP000319801"/>
    </source>
</evidence>
<comment type="caution">
    <text evidence="2">The sequence shown here is derived from an EMBL/GenBank/DDBJ whole genome shotgun (WGS) entry which is preliminary data.</text>
</comment>
<dbReference type="Proteomes" id="UP000319801">
    <property type="component" value="Unassembled WGS sequence"/>
</dbReference>
<dbReference type="AlphaFoldDB" id="A0A556TQM9"/>
<evidence type="ECO:0000313" key="2">
    <source>
        <dbReference type="EMBL" id="TSK38395.1"/>
    </source>
</evidence>
<dbReference type="GO" id="GO:0005581">
    <property type="term" value="C:collagen trimer"/>
    <property type="evidence" value="ECO:0007669"/>
    <property type="project" value="UniProtKB-KW"/>
</dbReference>
<keyword evidence="3" id="KW-1185">Reference proteome</keyword>
<accession>A0A556TQM9</accession>
<protein>
    <submittedName>
        <fullName evidence="2">Collagen and calcium-binding EGF domain-containing protein 1</fullName>
    </submittedName>
</protein>
<reference evidence="2 3" key="1">
    <citation type="journal article" date="2019" name="Genome Biol. Evol.">
        <title>Whole-Genome Sequencing of the Giant Devil Catfish, Bagarius yarrelli.</title>
        <authorList>
            <person name="Jiang W."/>
            <person name="Lv Y."/>
            <person name="Cheng L."/>
            <person name="Yang K."/>
            <person name="Chao B."/>
            <person name="Wang X."/>
            <person name="Li Y."/>
            <person name="Pan X."/>
            <person name="You X."/>
            <person name="Zhang Y."/>
            <person name="Yang J."/>
            <person name="Li J."/>
            <person name="Zhang X."/>
            <person name="Liu S."/>
            <person name="Sun C."/>
            <person name="Yang J."/>
            <person name="Shi Q."/>
        </authorList>
    </citation>
    <scope>NUCLEOTIDE SEQUENCE [LARGE SCALE GENOMIC DNA]</scope>
    <source>
        <strain evidence="2">JWS20170419001</strain>
        <tissue evidence="2">Muscle</tissue>
    </source>
</reference>